<dbReference type="SMART" id="SM00034">
    <property type="entry name" value="CLECT"/>
    <property type="match status" value="1"/>
</dbReference>
<dbReference type="Gene3D" id="2.10.25.10">
    <property type="entry name" value="Laminin"/>
    <property type="match status" value="1"/>
</dbReference>
<feature type="domain" description="EGF-like" evidence="3">
    <location>
        <begin position="768"/>
        <end position="811"/>
    </location>
</feature>
<comment type="caution">
    <text evidence="6">The sequence shown here is derived from an EMBL/GenBank/DDBJ whole genome shotgun (WGS) entry which is preliminary data.</text>
</comment>
<sequence length="2093" mass="230255">MRLLFLLLVTILTVNCNYDVFKSLPNFYPDLVSTTHVRAKRAAVGLANSCEPGWTGQACENPTCNDKKAAPSAGQTSTIEMLFLQGSCYGSYYIPVDFDAAQNLQIHVTASGIPNVTLTDASGAVAAPFYNVGGEGYSLTIYQKIQPGGYSLTIDNQNAPTTECIIEVNSDTNLKALQGFVYSPQSDDTPYGESAVNGIPMYLVAHIDSTENPSKVSSVTIRQGNSLDPFYRSVLTRRYQCGFEYYAGQWQCELGNQYFYHIDGIDQSGYAFRRTGKFSCMQHITPPPPSTTTPAPISFCYNNGTLLNAIGQNSTTATCFCTELFNGAQCEKVNCMNGGLPDPDGNLCACAAGYHGTNCQDVTCPLNWEAELTDYKTLIVVVHSTVSMNQYVPDIAQAVYKELTTNTINGYEVYKGYVLIKYANGLYTNTYYPTYSQSKFLADLNNASTTASSCNDTSFDALSSLFTEVAVYQKSAVYWFTDAIAADTDGWETIVHLNTRQKFPIYTSFFPQDGCNFDEMSLGFQAIEKATYYSGGLMIRPTAGTVQTITQNVIKATAYKMNSVLIDNVDSCSTPNRVFFVDTSTTELMILAIGQSLTINVVDPNGATNTLLPIIAQGTTYLFEIANPVVGEHIMTVVSSVPNTGCSYRVQARSEYDLFIGTSTGVNDDASDSEPVYGQSEHIVAQLTGLKNNVADPFRLFSEISITTNWNAENMYQKPLYYSSGKYRDGCGFHMYFGAGSFCEFAGQTFYATVYADDGKGFTIQRSERGFCSATPTTPNPPNTCINGGVQDPNNNQTCICPPMYSGKFCETISCANGGTPNGGQCNCPVGTAGTFCELYQCTTINNNPDTSTEGQSLAFVIAARSSMKDAITKISQNVQTMTRDMQQSSSRWINRWILVIATSNSSMLLVNSDKPADFILGINTLVSTLDQYVVPSDSCQVQLEQAMLGAAYLSERRSSVWVFSDADGPNDVSYLQLYDIALEYNLQINLVGYGSTICTASGNNGFFPDYLQSLSRTTIGDVYMTTQLDQIMLFIVSLYKSAVSHRYYIPDCTKPTSYYMPVDGSTQSLTLAVTGSDLNSVSVVFPDGTKGEFSDFEMVAINEPEIKLNQYIAACDGVFWNYRQQNCYEFQSAQHIWLDSWSICHEQNSFLIHIDNQDLNDYVFNQVRGYSIWIGLAYNNGAWYWDVPDGNNAQPLTGYTNWAEGVDPSNPLFNHAVMNADGKWIPADPQNSYFVGCQKHRYGQGFYPGEDVNIVPAGLWKVTVQSNTGSCEIQARSQSEINVFYGFTTDPRDDYPSSYANIQSTSNYLVALPTGVAAYFPDTYTSMEGRLNYAVLMSNRTIQDSLPLYERVCGYSMLSLPFTCPENDGSVTDFAVKFTGIDQFGYAFERYSDSLCTKTITQCFNGGFNNNGQCVCRAGWVGKTCSTPVCQNGGIEKNGKCDCSSVPQFTGDFCQLAHCEPPYPTTFQDTGRTLAIVLETSYNMGATIYQLKRNLKASLDSIKNDPTLQGWFSNYVLYPFDSTDNEYDWYPTVSSSNSDDIVAAVQNISVMSCPGPNPCSSQCARPIVSVLNSVLDGGLAAPNSVILVITRSTPEDYLQYGTIAKKLQDTKAYVNFVFPSIDSPCGLGWNTPAVDTLARIVSYSQGNLFTMSAAEVSKNFLTGYIPTLYSSGGLAGSNGQCQNSEILFNVEHEMYEFSIDFFHPLLESIQVYNPSGNLIDLPNNLITSDSSYIGIVKVNETGATRAGTYRIVLNGTGGNNCYAFIRGRSNLEFYLGFVDADGDKFKGITNDNALHAPVILENNTIVLHANNLGEGTIRYAQIVSPQFGLVHTAEIKRRASECSYEFYATQPYLFDYDSYWIIIYGSSEYGSNFQRNFYVSTVGSRPPSPPPPADCDLSSVKQDTLFLIDSSLKDTNVTFTLMKHFATQAVQPYSYTNNLAQVAAMSVANKPQGGFSFNAGENSYDRVAGLLTNMSYIGEAGQNVTAALQYVLDYYDQPAQGYRSDPDVRHILVYVTNTNPTDSDPSSLVSSIKRAGLYEIIIVAFDLDGSATLRNMVNSQCYYYAEDYHALMNYGVNFVQGQSCKRFNFCNY</sequence>
<organism evidence="6 7">
    <name type="scientific">Caenorhabditis angaria</name>
    <dbReference type="NCBI Taxonomy" id="860376"/>
    <lineage>
        <taxon>Eukaryota</taxon>
        <taxon>Metazoa</taxon>
        <taxon>Ecdysozoa</taxon>
        <taxon>Nematoda</taxon>
        <taxon>Chromadorea</taxon>
        <taxon>Rhabditida</taxon>
        <taxon>Rhabditina</taxon>
        <taxon>Rhabditomorpha</taxon>
        <taxon>Rhabditoidea</taxon>
        <taxon>Rhabditidae</taxon>
        <taxon>Peloderinae</taxon>
        <taxon>Caenorhabditis</taxon>
    </lineage>
</organism>
<dbReference type="PANTHER" id="PTHR47324:SF2">
    <property type="entry name" value="EGF-LIKE DOMAIN-CONTAINING PROTEIN-RELATED"/>
    <property type="match status" value="1"/>
</dbReference>
<dbReference type="PROSITE" id="PS00022">
    <property type="entry name" value="EGF_1"/>
    <property type="match status" value="3"/>
</dbReference>
<feature type="disulfide bond" evidence="1">
    <location>
        <begin position="801"/>
        <end position="810"/>
    </location>
</feature>
<dbReference type="CDD" id="cd01450">
    <property type="entry name" value="vWFA_subfamily_ECM"/>
    <property type="match status" value="1"/>
</dbReference>
<evidence type="ECO:0008006" key="8">
    <source>
        <dbReference type="Google" id="ProtNLM"/>
    </source>
</evidence>
<comment type="caution">
    <text evidence="1">Lacks conserved residue(s) required for the propagation of feature annotation.</text>
</comment>
<dbReference type="InterPro" id="IPR053295">
    <property type="entry name" value="Innate_immunity_reg"/>
</dbReference>
<feature type="signal peptide" evidence="2">
    <location>
        <begin position="1"/>
        <end position="16"/>
    </location>
</feature>
<gene>
    <name evidence="6" type="ORF">CAMP_LOCUS18154</name>
</gene>
<dbReference type="SMART" id="SM00181">
    <property type="entry name" value="EGF"/>
    <property type="match status" value="3"/>
</dbReference>
<dbReference type="InterPro" id="IPR002035">
    <property type="entry name" value="VWF_A"/>
</dbReference>
<dbReference type="InterPro" id="IPR000742">
    <property type="entry name" value="EGF"/>
</dbReference>
<evidence type="ECO:0000256" key="1">
    <source>
        <dbReference type="PROSITE-ProRule" id="PRU00076"/>
    </source>
</evidence>
<dbReference type="Gene3D" id="3.40.50.410">
    <property type="entry name" value="von Willebrand factor, type A domain"/>
    <property type="match status" value="1"/>
</dbReference>
<dbReference type="PROSITE" id="PS50026">
    <property type="entry name" value="EGF_3"/>
    <property type="match status" value="2"/>
</dbReference>
<dbReference type="PROSITE" id="PS50234">
    <property type="entry name" value="VWFA"/>
    <property type="match status" value="1"/>
</dbReference>
<dbReference type="PROSITE" id="PS01186">
    <property type="entry name" value="EGF_2"/>
    <property type="match status" value="2"/>
</dbReference>
<keyword evidence="2" id="KW-0732">Signal</keyword>
<keyword evidence="1" id="KW-0245">EGF-like domain</keyword>
<dbReference type="OrthoDB" id="10045365at2759"/>
<protein>
    <recommendedName>
        <fullName evidence="8">C-type lectin domain-containing protein</fullName>
    </recommendedName>
</protein>
<feature type="chain" id="PRO_5040119367" description="C-type lectin domain-containing protein" evidence="2">
    <location>
        <begin position="17"/>
        <end position="2093"/>
    </location>
</feature>
<dbReference type="SMART" id="SM00604">
    <property type="entry name" value="MD"/>
    <property type="match status" value="3"/>
</dbReference>
<dbReference type="EMBL" id="CANHGI010000006">
    <property type="protein sequence ID" value="CAI5455517.1"/>
    <property type="molecule type" value="Genomic_DNA"/>
</dbReference>
<name>A0A9P1NBL9_9PELO</name>
<dbReference type="PANTHER" id="PTHR47324">
    <property type="entry name" value="PROTEIN IRG-7-RELATED"/>
    <property type="match status" value="1"/>
</dbReference>
<accession>A0A9P1NBL9</accession>
<evidence type="ECO:0000259" key="3">
    <source>
        <dbReference type="PROSITE" id="PS50026"/>
    </source>
</evidence>
<reference evidence="6" key="1">
    <citation type="submission" date="2022-11" db="EMBL/GenBank/DDBJ databases">
        <authorList>
            <person name="Kikuchi T."/>
        </authorList>
    </citation>
    <scope>NUCLEOTIDE SEQUENCE</scope>
    <source>
        <strain evidence="6">PS1010</strain>
    </source>
</reference>
<evidence type="ECO:0000259" key="5">
    <source>
        <dbReference type="PROSITE" id="PS50234"/>
    </source>
</evidence>
<dbReference type="Pfam" id="PF23623">
    <property type="entry name" value="GBD_IRG7_N"/>
    <property type="match status" value="1"/>
</dbReference>
<dbReference type="Gene3D" id="3.10.100.10">
    <property type="entry name" value="Mannose-Binding Protein A, subunit A"/>
    <property type="match status" value="1"/>
</dbReference>
<feature type="domain" description="EGF-like" evidence="3">
    <location>
        <begin position="326"/>
        <end position="360"/>
    </location>
</feature>
<evidence type="ECO:0000259" key="4">
    <source>
        <dbReference type="PROSITE" id="PS50041"/>
    </source>
</evidence>
<feature type="domain" description="VWFA" evidence="5">
    <location>
        <begin position="1904"/>
        <end position="2080"/>
    </location>
</feature>
<dbReference type="Pfam" id="PF00092">
    <property type="entry name" value="VWA"/>
    <property type="match status" value="1"/>
</dbReference>
<dbReference type="InterPro" id="IPR016186">
    <property type="entry name" value="C-type_lectin-like/link_sf"/>
</dbReference>
<dbReference type="InterPro" id="IPR001304">
    <property type="entry name" value="C-type_lectin-like"/>
</dbReference>
<dbReference type="InterPro" id="IPR006582">
    <property type="entry name" value="MD_domain"/>
</dbReference>
<dbReference type="Pfam" id="PF00059">
    <property type="entry name" value="Lectin_C"/>
    <property type="match status" value="1"/>
</dbReference>
<dbReference type="Pfam" id="PF24415">
    <property type="entry name" value="Ig_Irg-7"/>
    <property type="match status" value="2"/>
</dbReference>
<dbReference type="InterPro" id="IPR016187">
    <property type="entry name" value="CTDL_fold"/>
</dbReference>
<proteinExistence type="predicted"/>
<keyword evidence="1" id="KW-1015">Disulfide bond</keyword>
<keyword evidence="7" id="KW-1185">Reference proteome</keyword>
<evidence type="ECO:0000256" key="2">
    <source>
        <dbReference type="SAM" id="SignalP"/>
    </source>
</evidence>
<dbReference type="InterPro" id="IPR057086">
    <property type="entry name" value="GBD_Irg-7_N"/>
</dbReference>
<evidence type="ECO:0000313" key="6">
    <source>
        <dbReference type="EMBL" id="CAI5455517.1"/>
    </source>
</evidence>
<dbReference type="SUPFAM" id="SSF56436">
    <property type="entry name" value="C-type lectin-like"/>
    <property type="match status" value="1"/>
</dbReference>
<dbReference type="InterPro" id="IPR036465">
    <property type="entry name" value="vWFA_dom_sf"/>
</dbReference>
<dbReference type="PROSITE" id="PS50041">
    <property type="entry name" value="C_TYPE_LECTIN_2"/>
    <property type="match status" value="1"/>
</dbReference>
<dbReference type="CDD" id="cd00037">
    <property type="entry name" value="CLECT"/>
    <property type="match status" value="1"/>
</dbReference>
<dbReference type="InterPro" id="IPR057085">
    <property type="entry name" value="Ig_Irg-7"/>
</dbReference>
<feature type="disulfide bond" evidence="1">
    <location>
        <begin position="350"/>
        <end position="359"/>
    </location>
</feature>
<dbReference type="Proteomes" id="UP001152747">
    <property type="component" value="Unassembled WGS sequence"/>
</dbReference>
<evidence type="ECO:0000313" key="7">
    <source>
        <dbReference type="Proteomes" id="UP001152747"/>
    </source>
</evidence>
<dbReference type="SMART" id="SM00327">
    <property type="entry name" value="VWA"/>
    <property type="match status" value="1"/>
</dbReference>
<dbReference type="SUPFAM" id="SSF53300">
    <property type="entry name" value="vWA-like"/>
    <property type="match status" value="2"/>
</dbReference>
<feature type="domain" description="C-type lectin" evidence="4">
    <location>
        <begin position="1124"/>
        <end position="1239"/>
    </location>
</feature>